<evidence type="ECO:0000256" key="2">
    <source>
        <dbReference type="PROSITE-ProRule" id="PRU00335"/>
    </source>
</evidence>
<dbReference type="InterPro" id="IPR050109">
    <property type="entry name" value="HTH-type_TetR-like_transc_reg"/>
</dbReference>
<evidence type="ECO:0000313" key="5">
    <source>
        <dbReference type="Proteomes" id="UP001152755"/>
    </source>
</evidence>
<comment type="caution">
    <text evidence="4">The sequence shown here is derived from an EMBL/GenBank/DDBJ whole genome shotgun (WGS) entry which is preliminary data.</text>
</comment>
<dbReference type="PROSITE" id="PS50977">
    <property type="entry name" value="HTH_TETR_2"/>
    <property type="match status" value="1"/>
</dbReference>
<organism evidence="4 5">
    <name type="scientific">Speluncibacter jeojiensis</name>
    <dbReference type="NCBI Taxonomy" id="2710754"/>
    <lineage>
        <taxon>Bacteria</taxon>
        <taxon>Bacillati</taxon>
        <taxon>Actinomycetota</taxon>
        <taxon>Actinomycetes</taxon>
        <taxon>Mycobacteriales</taxon>
        <taxon>Speluncibacteraceae</taxon>
        <taxon>Speluncibacter</taxon>
    </lineage>
</organism>
<reference evidence="4" key="1">
    <citation type="submission" date="2022-08" db="EMBL/GenBank/DDBJ databases">
        <title>Genome analysis of Corynebacteriales strain.</title>
        <authorList>
            <person name="Lee S.D."/>
        </authorList>
    </citation>
    <scope>NUCLEOTIDE SEQUENCE</scope>
    <source>
        <strain evidence="4">D3-21</strain>
    </source>
</reference>
<proteinExistence type="predicted"/>
<accession>A0A9X4LZY0</accession>
<keyword evidence="1 2" id="KW-0238">DNA-binding</keyword>
<dbReference type="PANTHER" id="PTHR30055:SF235">
    <property type="entry name" value="TRANSCRIPTIONAL REGULATORY PROTEIN"/>
    <property type="match status" value="1"/>
</dbReference>
<dbReference type="InterPro" id="IPR001647">
    <property type="entry name" value="HTH_TetR"/>
</dbReference>
<dbReference type="SUPFAM" id="SSF46689">
    <property type="entry name" value="Homeodomain-like"/>
    <property type="match status" value="1"/>
</dbReference>
<dbReference type="GO" id="GO:0000976">
    <property type="term" value="F:transcription cis-regulatory region binding"/>
    <property type="evidence" value="ECO:0007669"/>
    <property type="project" value="TreeGrafter"/>
</dbReference>
<dbReference type="RefSeq" id="WP_332519709.1">
    <property type="nucleotide sequence ID" value="NZ_JANRHA010000005.1"/>
</dbReference>
<dbReference type="EMBL" id="JANRHA010000005">
    <property type="protein sequence ID" value="MDG3014681.1"/>
    <property type="molecule type" value="Genomic_DNA"/>
</dbReference>
<feature type="domain" description="HTH tetR-type" evidence="3">
    <location>
        <begin position="6"/>
        <end position="67"/>
    </location>
</feature>
<dbReference type="Gene3D" id="1.10.357.10">
    <property type="entry name" value="Tetracycline Repressor, domain 2"/>
    <property type="match status" value="1"/>
</dbReference>
<name>A0A9X4LZY0_9ACTN</name>
<dbReference type="InterPro" id="IPR009057">
    <property type="entry name" value="Homeodomain-like_sf"/>
</dbReference>
<dbReference type="GO" id="GO:0003700">
    <property type="term" value="F:DNA-binding transcription factor activity"/>
    <property type="evidence" value="ECO:0007669"/>
    <property type="project" value="TreeGrafter"/>
</dbReference>
<evidence type="ECO:0000313" key="4">
    <source>
        <dbReference type="EMBL" id="MDG3014681.1"/>
    </source>
</evidence>
<feature type="DNA-binding region" description="H-T-H motif" evidence="2">
    <location>
        <begin position="30"/>
        <end position="49"/>
    </location>
</feature>
<dbReference type="PANTHER" id="PTHR30055">
    <property type="entry name" value="HTH-TYPE TRANSCRIPTIONAL REGULATOR RUTR"/>
    <property type="match status" value="1"/>
</dbReference>
<evidence type="ECO:0000259" key="3">
    <source>
        <dbReference type="PROSITE" id="PS50977"/>
    </source>
</evidence>
<protein>
    <submittedName>
        <fullName evidence="4">TetR family transcriptional regulator</fullName>
    </submittedName>
</protein>
<dbReference type="Proteomes" id="UP001152755">
    <property type="component" value="Unassembled WGS sequence"/>
</dbReference>
<keyword evidence="5" id="KW-1185">Reference proteome</keyword>
<sequence length="210" mass="22909">MPRDSTATREQLLLAGEHLFARKGVDGALTREIIARAGQSNDSAVGYHFGSRRGLLGAILDRHMARIEQRQPPGPPPDDLPALVDDLTRPVSEELRTADGRDFLRIIVQLAGSAGMRTHDLPNPLRGSAVAGQLQALERECVKTLPEPVALERLSLLISMLTVCLADRARRIDEAQLVLLDHDDFVANLVAMLTAALTAPVRRTLNHPDT</sequence>
<gene>
    <name evidence="4" type="ORF">NVS88_08935</name>
</gene>
<evidence type="ECO:0000256" key="1">
    <source>
        <dbReference type="ARBA" id="ARBA00023125"/>
    </source>
</evidence>
<dbReference type="AlphaFoldDB" id="A0A9X4LZY0"/>
<dbReference type="Pfam" id="PF00440">
    <property type="entry name" value="TetR_N"/>
    <property type="match status" value="1"/>
</dbReference>